<evidence type="ECO:0000259" key="3">
    <source>
        <dbReference type="PROSITE" id="PS50125"/>
    </source>
</evidence>
<dbReference type="GO" id="GO:0035556">
    <property type="term" value="P:intracellular signal transduction"/>
    <property type="evidence" value="ECO:0007669"/>
    <property type="project" value="InterPro"/>
</dbReference>
<organism evidence="4 5">
    <name type="scientific">Mycobacterium kyorinense</name>
    <dbReference type="NCBI Taxonomy" id="487514"/>
    <lineage>
        <taxon>Bacteria</taxon>
        <taxon>Bacillati</taxon>
        <taxon>Actinomycetota</taxon>
        <taxon>Actinomycetes</taxon>
        <taxon>Mycobacteriales</taxon>
        <taxon>Mycobacteriaceae</taxon>
        <taxon>Mycobacterium</taxon>
    </lineage>
</organism>
<accession>A0A1A2ZEJ5</accession>
<evidence type="ECO:0000256" key="2">
    <source>
        <dbReference type="ARBA" id="ARBA00022840"/>
    </source>
</evidence>
<dbReference type="GO" id="GO:0004016">
    <property type="term" value="F:adenylate cyclase activity"/>
    <property type="evidence" value="ECO:0007669"/>
    <property type="project" value="TreeGrafter"/>
</dbReference>
<dbReference type="PANTHER" id="PTHR16305">
    <property type="entry name" value="TESTICULAR SOLUBLE ADENYLYL CYCLASE"/>
    <property type="match status" value="1"/>
</dbReference>
<dbReference type="InterPro" id="IPR001054">
    <property type="entry name" value="A/G_cyclase"/>
</dbReference>
<evidence type="ECO:0000313" key="5">
    <source>
        <dbReference type="Proteomes" id="UP000093592"/>
    </source>
</evidence>
<dbReference type="CDD" id="cd07302">
    <property type="entry name" value="CHD"/>
    <property type="match status" value="1"/>
</dbReference>
<dbReference type="Proteomes" id="UP000093592">
    <property type="component" value="Unassembled WGS sequence"/>
</dbReference>
<keyword evidence="1" id="KW-0547">Nucleotide-binding</keyword>
<comment type="caution">
    <text evidence="4">The sequence shown here is derived from an EMBL/GenBank/DDBJ whole genome shotgun (WGS) entry which is preliminary data.</text>
</comment>
<name>A0A1A2ZEJ5_9MYCO</name>
<dbReference type="SMART" id="SM00044">
    <property type="entry name" value="CYCc"/>
    <property type="match status" value="1"/>
</dbReference>
<dbReference type="GO" id="GO:0005737">
    <property type="term" value="C:cytoplasm"/>
    <property type="evidence" value="ECO:0007669"/>
    <property type="project" value="TreeGrafter"/>
</dbReference>
<dbReference type="GO" id="GO:0009190">
    <property type="term" value="P:cyclic nucleotide biosynthetic process"/>
    <property type="evidence" value="ECO:0007669"/>
    <property type="project" value="InterPro"/>
</dbReference>
<evidence type="ECO:0000256" key="1">
    <source>
        <dbReference type="ARBA" id="ARBA00022741"/>
    </source>
</evidence>
<protein>
    <submittedName>
        <fullName evidence="4">Cyclase</fullName>
    </submittedName>
</protein>
<dbReference type="Gene3D" id="3.40.50.300">
    <property type="entry name" value="P-loop containing nucleotide triphosphate hydrolases"/>
    <property type="match status" value="1"/>
</dbReference>
<dbReference type="GO" id="GO:0005524">
    <property type="term" value="F:ATP binding"/>
    <property type="evidence" value="ECO:0007669"/>
    <property type="project" value="UniProtKB-KW"/>
</dbReference>
<reference evidence="5" key="1">
    <citation type="submission" date="2016-06" db="EMBL/GenBank/DDBJ databases">
        <authorList>
            <person name="Sutton G."/>
            <person name="Brinkac L."/>
            <person name="Sanka R."/>
            <person name="Adams M."/>
            <person name="Lau E."/>
            <person name="Sam S."/>
            <person name="Sreng N."/>
            <person name="Him V."/>
            <person name="Kerleguer A."/>
            <person name="Cheng S."/>
        </authorList>
    </citation>
    <scope>NUCLEOTIDE SEQUENCE [LARGE SCALE GENOMIC DNA]</scope>
    <source>
        <strain evidence="5">E861</strain>
    </source>
</reference>
<dbReference type="PANTHER" id="PTHR16305:SF28">
    <property type="entry name" value="GUANYLATE CYCLASE DOMAIN-CONTAINING PROTEIN"/>
    <property type="match status" value="1"/>
</dbReference>
<dbReference type="RefSeq" id="WP_065013810.1">
    <property type="nucleotide sequence ID" value="NZ_LZKJ01000068.1"/>
</dbReference>
<dbReference type="EMBL" id="LZKJ01000068">
    <property type="protein sequence ID" value="OBI49089.1"/>
    <property type="molecule type" value="Genomic_DNA"/>
</dbReference>
<dbReference type="InterPro" id="IPR041664">
    <property type="entry name" value="AAA_16"/>
</dbReference>
<proteinExistence type="predicted"/>
<sequence>MTAIAACRTCGTEPLADARFCHGCGSPINDAVARAEYKQVTVLFADVVRSMDIAAAVGPERLREIMTDLVDRCSAVVKRYGGTVDKFTGDGIMAVFGAPAALEDHAIRASLAALGLQEEAKGLAIDIQERDGVDLRLRVGLNSGQVIAGEIGSGSFGYTAVGEQVGMAQRMESVAPPGGVMLSASTKRLVDGIATLGDSELVHIKGAVEPIAAYQLLGIVDGQRAGGRSESSLVGRRRELSTVEAALDRAVDGHGGVVSVMGEPGVGKSRLVQEVTALARRRSAEVFSTFCESHATEAPFRVVARLLRAATGIDGVEPEAARAQVRAQVRDADPEDLAIFDDLLGIADPEFVLPKIDADARRRRLTALVNAASQARRAPALYVIEDAHWIDAVSESMLADFLTVISQTRSLVLISYRPEYRGALSRVPDAQNITLAPLSDAETSTLVAELLGPDPSVTAIGHLIATRAAGNPFFAEEIIRELAQRGVLVGERANYACRTDAAEVRVPATLQAAIAARIDRLPAAAKRTVAAAAVVGSRFSRDLLANLGVDARVEELITAQLIERVQFSPDAEYEFHHPLIRTVAYEAQLRSDRIESHRRLALAIEAREPQSADHNAALIAEHLRAAGDLPGAYGWHMRAAKWALTRDVAAAHLSWERAQMIADALPADEPNRTAMRIAPRTMLCAIAWRVNEQVAGARFEEMRELCGASGDKASLAIATAGLGHDCLYQGRIAEASELASEAWTVLEALDNPDVTVGLSPLPMRAKVATSEWSVALQWSQRVIDLADGDPSKGNFIIGCPLANALAVRSIARFSLGLPGWRDDQRHALGMARHADPMSYTGVTAYVYFPGVLSGILRPEDSAISDIEDAVRIAERSGDNVALAFAWITLGVALVHRHTAAERDRGRDLLAMVGEVYQSRGQNVGMLPAINVCLGREKARRGDRDGAIPLLRSAADDLFRDGRLQAYGSVATAVLVETLLDRGADGDLAEAESAVQRLAATPAEEGSVTREIFLLRIRAALQRAHGDEAGYREYRDRYRDMAKTLNFEGHIDWAEAMA</sequence>
<evidence type="ECO:0000313" key="4">
    <source>
        <dbReference type="EMBL" id="OBI49089.1"/>
    </source>
</evidence>
<dbReference type="Pfam" id="PF00211">
    <property type="entry name" value="Guanylate_cyc"/>
    <property type="match status" value="1"/>
</dbReference>
<dbReference type="OrthoDB" id="5476461at2"/>
<feature type="domain" description="Guanylate cyclase" evidence="3">
    <location>
        <begin position="41"/>
        <end position="172"/>
    </location>
</feature>
<keyword evidence="2" id="KW-0067">ATP-binding</keyword>
<dbReference type="InterPro" id="IPR027417">
    <property type="entry name" value="P-loop_NTPase"/>
</dbReference>
<dbReference type="SUPFAM" id="SSF52540">
    <property type="entry name" value="P-loop containing nucleoside triphosphate hydrolases"/>
    <property type="match status" value="1"/>
</dbReference>
<dbReference type="InterPro" id="IPR029787">
    <property type="entry name" value="Nucleotide_cyclase"/>
</dbReference>
<dbReference type="SUPFAM" id="SSF55073">
    <property type="entry name" value="Nucleotide cyclase"/>
    <property type="match status" value="1"/>
</dbReference>
<gene>
    <name evidence="4" type="ORF">A5707_01160</name>
</gene>
<dbReference type="AlphaFoldDB" id="A0A1A2ZEJ5"/>
<dbReference type="Gene3D" id="3.30.70.1230">
    <property type="entry name" value="Nucleotide cyclase"/>
    <property type="match status" value="1"/>
</dbReference>
<dbReference type="PROSITE" id="PS50125">
    <property type="entry name" value="GUANYLATE_CYCLASE_2"/>
    <property type="match status" value="1"/>
</dbReference>
<dbReference type="Pfam" id="PF13191">
    <property type="entry name" value="AAA_16"/>
    <property type="match status" value="1"/>
</dbReference>